<evidence type="ECO:0000313" key="20">
    <source>
        <dbReference type="Ensembl" id="ENSLBEP00000025185.1"/>
    </source>
</evidence>
<organism evidence="20 21">
    <name type="scientific">Labrus bergylta</name>
    <name type="common">ballan wrasse</name>
    <dbReference type="NCBI Taxonomy" id="56723"/>
    <lineage>
        <taxon>Eukaryota</taxon>
        <taxon>Metazoa</taxon>
        <taxon>Chordata</taxon>
        <taxon>Craniata</taxon>
        <taxon>Vertebrata</taxon>
        <taxon>Euteleostomi</taxon>
        <taxon>Actinopterygii</taxon>
        <taxon>Neopterygii</taxon>
        <taxon>Teleostei</taxon>
        <taxon>Neoteleostei</taxon>
        <taxon>Acanthomorphata</taxon>
        <taxon>Eupercaria</taxon>
        <taxon>Labriformes</taxon>
        <taxon>Labridae</taxon>
        <taxon>Labrus</taxon>
    </lineage>
</organism>
<feature type="signal peptide" evidence="18">
    <location>
        <begin position="1"/>
        <end position="16"/>
    </location>
</feature>
<dbReference type="SUPFAM" id="SSF81324">
    <property type="entry name" value="Voltage-gated potassium channels"/>
    <property type="match status" value="1"/>
</dbReference>
<dbReference type="GO" id="GO:0043025">
    <property type="term" value="C:neuronal cell body"/>
    <property type="evidence" value="ECO:0007669"/>
    <property type="project" value="TreeGrafter"/>
</dbReference>
<dbReference type="FunFam" id="1.20.120.350:FF:000016">
    <property type="entry name" value="Potassium voltage-gated channel subfamily D member 3"/>
    <property type="match status" value="1"/>
</dbReference>
<dbReference type="AlphaFoldDB" id="A0A3Q3MVW5"/>
<dbReference type="GO" id="GO:0045211">
    <property type="term" value="C:postsynaptic membrane"/>
    <property type="evidence" value="ECO:0007669"/>
    <property type="project" value="TreeGrafter"/>
</dbReference>
<dbReference type="InterPro" id="IPR003968">
    <property type="entry name" value="K_chnl_volt-dep_Kv"/>
</dbReference>
<dbReference type="GO" id="GO:0005250">
    <property type="term" value="F:A-type (transient outward) potassium channel activity"/>
    <property type="evidence" value="ECO:0007669"/>
    <property type="project" value="TreeGrafter"/>
</dbReference>
<dbReference type="GeneTree" id="ENSGT00940000155343"/>
<dbReference type="Gene3D" id="1.20.120.350">
    <property type="entry name" value="Voltage-gated potassium channels. Chain C"/>
    <property type="match status" value="1"/>
</dbReference>
<dbReference type="STRING" id="56723.ENSLBEP00000025185"/>
<evidence type="ECO:0000256" key="5">
    <source>
        <dbReference type="ARBA" id="ARBA00022826"/>
    </source>
</evidence>
<dbReference type="PRINTS" id="PR01497">
    <property type="entry name" value="SHALCHANNEL"/>
</dbReference>
<accession>A0A3Q3MVW5</accession>
<evidence type="ECO:0000256" key="15">
    <source>
        <dbReference type="ARBA" id="ARBA00075631"/>
    </source>
</evidence>
<dbReference type="InterPro" id="IPR005821">
    <property type="entry name" value="Ion_trans_dom"/>
</dbReference>
<evidence type="ECO:0000256" key="10">
    <source>
        <dbReference type="ARBA" id="ARBA00023136"/>
    </source>
</evidence>
<keyword evidence="9" id="KW-0406">Ion transport</keyword>
<evidence type="ECO:0000256" key="16">
    <source>
        <dbReference type="ARBA" id="ARBA00076406"/>
    </source>
</evidence>
<keyword evidence="2" id="KW-0813">Transport</keyword>
<feature type="transmembrane region" description="Helical" evidence="17">
    <location>
        <begin position="341"/>
        <end position="357"/>
    </location>
</feature>
<dbReference type="FunFam" id="3.30.710.10:FF:000004">
    <property type="entry name" value="Potassium voltage-gated channel subfamily D member 3"/>
    <property type="match status" value="1"/>
</dbReference>
<feature type="transmembrane region" description="Helical" evidence="17">
    <location>
        <begin position="369"/>
        <end position="390"/>
    </location>
</feature>
<evidence type="ECO:0000256" key="17">
    <source>
        <dbReference type="SAM" id="Phobius"/>
    </source>
</evidence>
<dbReference type="SUPFAM" id="SSF54695">
    <property type="entry name" value="POZ domain"/>
    <property type="match status" value="1"/>
</dbReference>
<dbReference type="FunFam" id="1.10.287.70:FF:000028">
    <property type="entry name" value="potassium voltage-gated channel subfamily D member 3"/>
    <property type="match status" value="1"/>
</dbReference>
<dbReference type="GO" id="GO:0008076">
    <property type="term" value="C:voltage-gated potassium channel complex"/>
    <property type="evidence" value="ECO:0007669"/>
    <property type="project" value="InterPro"/>
</dbReference>
<feature type="transmembrane region" description="Helical" evidence="17">
    <location>
        <begin position="253"/>
        <end position="271"/>
    </location>
</feature>
<keyword evidence="10 17" id="KW-0472">Membrane</keyword>
<dbReference type="GO" id="GO:0097623">
    <property type="term" value="P:potassium ion export across plasma membrane"/>
    <property type="evidence" value="ECO:0007669"/>
    <property type="project" value="TreeGrafter"/>
</dbReference>
<dbReference type="Proteomes" id="UP000261660">
    <property type="component" value="Unplaced"/>
</dbReference>
<evidence type="ECO:0000256" key="11">
    <source>
        <dbReference type="ARBA" id="ARBA00023303"/>
    </source>
</evidence>
<feature type="transmembrane region" description="Helical" evidence="17">
    <location>
        <begin position="221"/>
        <end position="241"/>
    </location>
</feature>
<dbReference type="GO" id="GO:0001508">
    <property type="term" value="P:action potential"/>
    <property type="evidence" value="ECO:0007669"/>
    <property type="project" value="TreeGrafter"/>
</dbReference>
<keyword evidence="7" id="KW-0630">Potassium</keyword>
<dbReference type="InParanoid" id="A0A3Q3MVW5"/>
<reference evidence="20" key="1">
    <citation type="submission" date="2025-08" db="UniProtKB">
        <authorList>
            <consortium name="Ensembl"/>
        </authorList>
    </citation>
    <scope>IDENTIFICATION</scope>
</reference>
<dbReference type="PANTHER" id="PTHR11537">
    <property type="entry name" value="VOLTAGE-GATED POTASSIUM CHANNEL"/>
    <property type="match status" value="1"/>
</dbReference>
<reference evidence="20" key="2">
    <citation type="submission" date="2025-09" db="UniProtKB">
        <authorList>
            <consortium name="Ensembl"/>
        </authorList>
    </citation>
    <scope>IDENTIFICATION</scope>
</reference>
<dbReference type="InterPro" id="IPR000210">
    <property type="entry name" value="BTB/POZ_dom"/>
</dbReference>
<keyword evidence="3" id="KW-0633">Potassium transport</keyword>
<feature type="transmembrane region" description="Helical" evidence="17">
    <location>
        <begin position="180"/>
        <end position="201"/>
    </location>
</feature>
<evidence type="ECO:0000256" key="18">
    <source>
        <dbReference type="SAM" id="SignalP"/>
    </source>
</evidence>
<dbReference type="Gene3D" id="1.10.287.70">
    <property type="match status" value="1"/>
</dbReference>
<feature type="domain" description="BTB" evidence="19">
    <location>
        <begin position="40"/>
        <end position="139"/>
    </location>
</feature>
<dbReference type="InterPro" id="IPR003131">
    <property type="entry name" value="T1-type_BTB"/>
</dbReference>
<dbReference type="CDD" id="cd18419">
    <property type="entry name" value="BTB_POZ_KCND3"/>
    <property type="match status" value="1"/>
</dbReference>
<proteinExistence type="inferred from homology"/>
<dbReference type="Gene3D" id="3.30.710.10">
    <property type="entry name" value="Potassium Channel Kv1.1, Chain A"/>
    <property type="match status" value="1"/>
</dbReference>
<name>A0A3Q3MVW5_9LABR</name>
<dbReference type="Ensembl" id="ENSLBET00000026462.1">
    <property type="protein sequence ID" value="ENSLBEP00000025185.1"/>
    <property type="gene ID" value="ENSLBEG00000019235.1"/>
</dbReference>
<evidence type="ECO:0000256" key="9">
    <source>
        <dbReference type="ARBA" id="ARBA00023065"/>
    </source>
</evidence>
<dbReference type="GO" id="GO:0043197">
    <property type="term" value="C:dendritic spine"/>
    <property type="evidence" value="ECO:0007669"/>
    <property type="project" value="TreeGrafter"/>
</dbReference>
<dbReference type="SMART" id="SM00225">
    <property type="entry name" value="BTB"/>
    <property type="match status" value="1"/>
</dbReference>
<dbReference type="PANTHER" id="PTHR11537:SF182">
    <property type="entry name" value="POTASSIUM VOLTAGE-GATED CHANNEL SUBFAMILY D MEMBER 3"/>
    <property type="match status" value="1"/>
</dbReference>
<evidence type="ECO:0000256" key="13">
    <source>
        <dbReference type="ARBA" id="ARBA00066223"/>
    </source>
</evidence>
<dbReference type="InterPro" id="IPR021645">
    <property type="entry name" value="Shal-type_N"/>
</dbReference>
<dbReference type="Pfam" id="PF11601">
    <property type="entry name" value="Shal-type"/>
    <property type="match status" value="1"/>
</dbReference>
<keyword evidence="18" id="KW-0732">Signal</keyword>
<keyword evidence="5" id="KW-0631">Potassium channel</keyword>
<dbReference type="PRINTS" id="PR01491">
    <property type="entry name" value="KVCHANNEL"/>
</dbReference>
<dbReference type="InterPro" id="IPR004056">
    <property type="entry name" value="K_chnl_volt-dep_Kv4.3"/>
</dbReference>
<keyword evidence="6" id="KW-0851">Voltage-gated channel</keyword>
<dbReference type="GO" id="GO:0051260">
    <property type="term" value="P:protein homooligomerization"/>
    <property type="evidence" value="ECO:0007669"/>
    <property type="project" value="InterPro"/>
</dbReference>
<evidence type="ECO:0000313" key="21">
    <source>
        <dbReference type="Proteomes" id="UP000261660"/>
    </source>
</evidence>
<evidence type="ECO:0000256" key="6">
    <source>
        <dbReference type="ARBA" id="ARBA00022882"/>
    </source>
</evidence>
<evidence type="ECO:0000256" key="12">
    <source>
        <dbReference type="ARBA" id="ARBA00061375"/>
    </source>
</evidence>
<evidence type="ECO:0000256" key="14">
    <source>
        <dbReference type="ARBA" id="ARBA00070409"/>
    </source>
</evidence>
<evidence type="ECO:0000256" key="3">
    <source>
        <dbReference type="ARBA" id="ARBA00022538"/>
    </source>
</evidence>
<dbReference type="FunCoup" id="A0A3Q3MVW5">
    <property type="interactions" value="34"/>
</dbReference>
<dbReference type="InterPro" id="IPR011333">
    <property type="entry name" value="SKP1/BTB/POZ_sf"/>
</dbReference>
<dbReference type="InterPro" id="IPR028325">
    <property type="entry name" value="VG_K_chnl"/>
</dbReference>
<dbReference type="InterPro" id="IPR027359">
    <property type="entry name" value="Volt_channel_dom_sf"/>
</dbReference>
<keyword evidence="4 17" id="KW-0812">Transmembrane</keyword>
<keyword evidence="21" id="KW-1185">Reference proteome</keyword>
<dbReference type="InterPro" id="IPR003975">
    <property type="entry name" value="K_chnl_volt-dep_Kv4"/>
</dbReference>
<evidence type="ECO:0000256" key="4">
    <source>
        <dbReference type="ARBA" id="ARBA00022692"/>
    </source>
</evidence>
<feature type="chain" id="PRO_5018749009" description="A-type voltage-gated potassium channel KCND1" evidence="18">
    <location>
        <begin position="17"/>
        <end position="629"/>
    </location>
</feature>
<feature type="transmembrane region" description="Helical" evidence="17">
    <location>
        <begin position="308"/>
        <end position="329"/>
    </location>
</feature>
<dbReference type="Pfam" id="PF11879">
    <property type="entry name" value="DUF3399"/>
    <property type="match status" value="1"/>
</dbReference>
<dbReference type="Pfam" id="PF00520">
    <property type="entry name" value="Ion_trans"/>
    <property type="match status" value="1"/>
</dbReference>
<comment type="subcellular location">
    <subcellularLocation>
        <location evidence="1">Membrane</location>
        <topology evidence="1">Multi-pass membrane protein</topology>
    </subcellularLocation>
</comment>
<comment type="subunit">
    <text evidence="13">Component of heteromultimeric potassium channels. Identified in potassium channel complexes containing KCND1, KCND2, KCND3, KCNIP1, KCNIP2, KCNIP3, KCNIP4, DPP6 and DPP10.</text>
</comment>
<keyword evidence="8 17" id="KW-1133">Transmembrane helix</keyword>
<dbReference type="InterPro" id="IPR024587">
    <property type="entry name" value="K_chnl_volt-dep_Kv4_C"/>
</dbReference>
<dbReference type="PRINTS" id="PR01518">
    <property type="entry name" value="KV43CHANNEL"/>
</dbReference>
<evidence type="ECO:0000256" key="2">
    <source>
        <dbReference type="ARBA" id="ARBA00022448"/>
    </source>
</evidence>
<evidence type="ECO:0000256" key="1">
    <source>
        <dbReference type="ARBA" id="ARBA00004141"/>
    </source>
</evidence>
<evidence type="ECO:0000256" key="8">
    <source>
        <dbReference type="ARBA" id="ARBA00022989"/>
    </source>
</evidence>
<dbReference type="Pfam" id="PF02214">
    <property type="entry name" value="BTB_2"/>
    <property type="match status" value="1"/>
</dbReference>
<dbReference type="PRINTS" id="PR00169">
    <property type="entry name" value="KCHANNEL"/>
</dbReference>
<evidence type="ECO:0000256" key="7">
    <source>
        <dbReference type="ARBA" id="ARBA00022958"/>
    </source>
</evidence>
<keyword evidence="11" id="KW-0407">Ion channel</keyword>
<evidence type="ECO:0000259" key="19">
    <source>
        <dbReference type="SMART" id="SM00225"/>
    </source>
</evidence>
<protein>
    <recommendedName>
        <fullName evidence="14">A-type voltage-gated potassium channel KCND1</fullName>
    </recommendedName>
    <alternativeName>
        <fullName evidence="16">Potassium voltage-gated channel subfamily D member 1</fullName>
    </alternativeName>
    <alternativeName>
        <fullName evidence="15">Voltage-gated potassium channel subunit Kv4.1</fullName>
    </alternativeName>
</protein>
<sequence>MAAGVAAWLPFARAAAIGWMPVANLPMPVAPIEKSKRQDELIILNVSGRRFQTWKNTLDRYPDTLLGSSEKEFFYNEETKEYFFDRDPDMFRSVLNFYRTGKLHYPRAECISSYDEELAFFGIIPEIIGDCCYEEYKDRKRENAERLMDDQEDNKDAKLPNMTLRETMWRAFENPHTSTMALVFYYVTGFFIAVSVITNVVETVPCGSSPNMKEVPCGERYTVAFFCMDTACVMIFTVEYLMRLFAAPSRYRFMRSVMSIIDVVAILPYYIGLVMTDNEDVSGAFVTLRVFRGLRILGYTLKSCASELGFLLFSLTMAIIIFATVMFYAEKGSSSSKFTSIPASFWYTIVTMTTLGYGDMVPKTIAGKIFGSICSLSGVLVIALPVPVIVSNFSRIYHQNQRADKRRAQKMQKARLARIRLSKAGSSNAFLHSKRNGLFNEALEFTEEQRLSKSTSLLESQHHHLLHCLEKTTVSAHKHTHIKPYNHEFVDEQYYQQSYLDSGLQNYPSRSPSLSSQEGVTGTCCTRRSKKLHSPLANASAPAQMQPLKQTHTHQQGLQELSTIHIQSLSTSRSSLNMRVDEQAPLNCQSSQITTAIISIPTPPVTTPEGDAHLPAGPTHQNVVKVSAL</sequence>
<comment type="similarity">
    <text evidence="12">Belongs to the potassium channel family. D (Shal) (TC 1.A.1.2) subfamily. Kv4.1/KCND1 sub-subfamily.</text>
</comment>